<feature type="region of interest" description="Disordered" evidence="6">
    <location>
        <begin position="1"/>
        <end position="22"/>
    </location>
</feature>
<evidence type="ECO:0000256" key="4">
    <source>
        <dbReference type="ARBA" id="ARBA00022989"/>
    </source>
</evidence>
<keyword evidence="4 7" id="KW-1133">Transmembrane helix</keyword>
<dbReference type="Gene3D" id="1.20.1740.10">
    <property type="entry name" value="Amino acid/polyamine transporter I"/>
    <property type="match status" value="1"/>
</dbReference>
<dbReference type="EMBL" id="BPQB01000005">
    <property type="protein sequence ID" value="GJE87015.1"/>
    <property type="molecule type" value="Genomic_DNA"/>
</dbReference>
<evidence type="ECO:0000256" key="6">
    <source>
        <dbReference type="SAM" id="MobiDB-lite"/>
    </source>
</evidence>
<keyword evidence="3 7" id="KW-0812">Transmembrane</keyword>
<feature type="transmembrane region" description="Helical" evidence="7">
    <location>
        <begin position="397"/>
        <end position="419"/>
    </location>
</feature>
<sequence length="483" mass="52075">MAHVDSSPDIAARTRTKSPTLPHEKNVEIVSEPVKDAEKGPATTKVFNPTSSFDVYGEEEGAAIQYRTMVWWKAAALMLAETVSLGILSIPSAFASLGMVAGVILILSLGALATASGYVIGSFKLRYPHVHNMADAGYILAGPIGREVLGAAQIIFMTFVCGSHVLTGLIAFDTITSGASCSVLWAGVSAIICLVLTIPRTLNGISYLSVASFISIMAAVLITMIGVGVIGHTGTVSVTSHLNFARGFLAVTDIIFAYAGHVAFFTFIAEMKEPRDFPKALYALQIADTTLYLIVGVVVYAFTGENAVSPALGNTGPLLRKVSYGIALPTIMVAGVINGHVCAKLVFVRIFRRNGGMHSIHMTTHSFTGWATWIGICFVIWTLAFIIAEVIPFFNDLLGVISALFASWFTYGISGLFWFHLTPKEERWGTWWQKTFTIFWGAVVLSGFFIMIAGLYSSIWGIVQGYQSGSFPDPFSCVNRALM</sequence>
<feature type="transmembrane region" description="Helical" evidence="7">
    <location>
        <begin position="205"/>
        <end position="227"/>
    </location>
</feature>
<name>A0A9P3G3K8_9APHY</name>
<feature type="transmembrane region" description="Helical" evidence="7">
    <location>
        <begin position="74"/>
        <end position="94"/>
    </location>
</feature>
<feature type="transmembrane region" description="Helical" evidence="7">
    <location>
        <begin position="439"/>
        <end position="463"/>
    </location>
</feature>
<dbReference type="GO" id="GO:0015179">
    <property type="term" value="F:L-amino acid transmembrane transporter activity"/>
    <property type="evidence" value="ECO:0007669"/>
    <property type="project" value="TreeGrafter"/>
</dbReference>
<dbReference type="Proteomes" id="UP000703269">
    <property type="component" value="Unassembled WGS sequence"/>
</dbReference>
<evidence type="ECO:0000256" key="1">
    <source>
        <dbReference type="ARBA" id="ARBA00004141"/>
    </source>
</evidence>
<dbReference type="GO" id="GO:0016020">
    <property type="term" value="C:membrane"/>
    <property type="evidence" value="ECO:0007669"/>
    <property type="project" value="UniProtKB-SubCell"/>
</dbReference>
<dbReference type="PANTHER" id="PTHR22950:SF479">
    <property type="entry name" value="AMINO ACID TRANSPORTER (EUROFUNG)-RELATED"/>
    <property type="match status" value="1"/>
</dbReference>
<feature type="transmembrane region" description="Helical" evidence="7">
    <location>
        <begin position="177"/>
        <end position="198"/>
    </location>
</feature>
<evidence type="ECO:0000313" key="9">
    <source>
        <dbReference type="EMBL" id="GJE87015.1"/>
    </source>
</evidence>
<comment type="subcellular location">
    <subcellularLocation>
        <location evidence="1">Membrane</location>
        <topology evidence="1">Multi-pass membrane protein</topology>
    </subcellularLocation>
</comment>
<evidence type="ECO:0000259" key="8">
    <source>
        <dbReference type="Pfam" id="PF01490"/>
    </source>
</evidence>
<evidence type="ECO:0000256" key="3">
    <source>
        <dbReference type="ARBA" id="ARBA00022692"/>
    </source>
</evidence>
<feature type="transmembrane region" description="Helical" evidence="7">
    <location>
        <begin position="367"/>
        <end position="391"/>
    </location>
</feature>
<dbReference type="FunFam" id="1.20.1740.10:FF:000039">
    <property type="entry name" value="Neutral amino acid transporter (Eurofung)"/>
    <property type="match status" value="1"/>
</dbReference>
<dbReference type="Pfam" id="PF01490">
    <property type="entry name" value="Aa_trans"/>
    <property type="match status" value="1"/>
</dbReference>
<dbReference type="OrthoDB" id="294730at2759"/>
<comment type="caution">
    <text evidence="9">The sequence shown here is derived from an EMBL/GenBank/DDBJ whole genome shotgun (WGS) entry which is preliminary data.</text>
</comment>
<evidence type="ECO:0000256" key="5">
    <source>
        <dbReference type="ARBA" id="ARBA00023136"/>
    </source>
</evidence>
<reference evidence="9 10" key="1">
    <citation type="submission" date="2021-08" db="EMBL/GenBank/DDBJ databases">
        <title>Draft Genome Sequence of Phanerochaete sordida strain YK-624.</title>
        <authorList>
            <person name="Mori T."/>
            <person name="Dohra H."/>
            <person name="Suzuki T."/>
            <person name="Kawagishi H."/>
            <person name="Hirai H."/>
        </authorList>
    </citation>
    <scope>NUCLEOTIDE SEQUENCE [LARGE SCALE GENOMIC DNA]</scope>
    <source>
        <strain evidence="9 10">YK-624</strain>
    </source>
</reference>
<evidence type="ECO:0000313" key="10">
    <source>
        <dbReference type="Proteomes" id="UP000703269"/>
    </source>
</evidence>
<feature type="transmembrane region" description="Helical" evidence="7">
    <location>
        <begin position="281"/>
        <end position="302"/>
    </location>
</feature>
<evidence type="ECO:0000256" key="2">
    <source>
        <dbReference type="ARBA" id="ARBA00008066"/>
    </source>
</evidence>
<feature type="domain" description="Amino acid transporter transmembrane" evidence="8">
    <location>
        <begin position="69"/>
        <end position="456"/>
    </location>
</feature>
<feature type="transmembrane region" description="Helical" evidence="7">
    <location>
        <begin position="100"/>
        <end position="120"/>
    </location>
</feature>
<keyword evidence="5 7" id="KW-0472">Membrane</keyword>
<protein>
    <submittedName>
        <fullName evidence="9">Amino acid transporter</fullName>
    </submittedName>
</protein>
<dbReference type="InterPro" id="IPR013057">
    <property type="entry name" value="AA_transpt_TM"/>
</dbReference>
<feature type="transmembrane region" description="Helical" evidence="7">
    <location>
        <begin position="322"/>
        <end position="347"/>
    </location>
</feature>
<gene>
    <name evidence="9" type="ORF">PsYK624_030980</name>
</gene>
<organism evidence="9 10">
    <name type="scientific">Phanerochaete sordida</name>
    <dbReference type="NCBI Taxonomy" id="48140"/>
    <lineage>
        <taxon>Eukaryota</taxon>
        <taxon>Fungi</taxon>
        <taxon>Dikarya</taxon>
        <taxon>Basidiomycota</taxon>
        <taxon>Agaricomycotina</taxon>
        <taxon>Agaricomycetes</taxon>
        <taxon>Polyporales</taxon>
        <taxon>Phanerochaetaceae</taxon>
        <taxon>Phanerochaete</taxon>
    </lineage>
</organism>
<feature type="transmembrane region" description="Helical" evidence="7">
    <location>
        <begin position="148"/>
        <end position="171"/>
    </location>
</feature>
<accession>A0A9P3G3K8</accession>
<evidence type="ECO:0000256" key="7">
    <source>
        <dbReference type="SAM" id="Phobius"/>
    </source>
</evidence>
<dbReference type="AlphaFoldDB" id="A0A9P3G3K8"/>
<keyword evidence="10" id="KW-1185">Reference proteome</keyword>
<dbReference type="PANTHER" id="PTHR22950">
    <property type="entry name" value="AMINO ACID TRANSPORTER"/>
    <property type="match status" value="1"/>
</dbReference>
<proteinExistence type="inferred from homology"/>
<feature type="transmembrane region" description="Helical" evidence="7">
    <location>
        <begin position="247"/>
        <end position="269"/>
    </location>
</feature>
<comment type="similarity">
    <text evidence="2">Belongs to the amino acid/polyamine transporter 2 family.</text>
</comment>